<dbReference type="Proteomes" id="UP001469553">
    <property type="component" value="Unassembled WGS sequence"/>
</dbReference>
<reference evidence="2 3" key="1">
    <citation type="submission" date="2021-06" db="EMBL/GenBank/DDBJ databases">
        <authorList>
            <person name="Palmer J.M."/>
        </authorList>
    </citation>
    <scope>NUCLEOTIDE SEQUENCE [LARGE SCALE GENOMIC DNA]</scope>
    <source>
        <strain evidence="2 3">AS_MEX2019</strain>
        <tissue evidence="2">Muscle</tissue>
    </source>
</reference>
<proteinExistence type="predicted"/>
<keyword evidence="1" id="KW-1133">Transmembrane helix</keyword>
<comment type="caution">
    <text evidence="2">The sequence shown here is derived from an EMBL/GenBank/DDBJ whole genome shotgun (WGS) entry which is preliminary data.</text>
</comment>
<accession>A0ABV0YTC3</accession>
<keyword evidence="1" id="KW-0812">Transmembrane</keyword>
<evidence type="ECO:0000313" key="3">
    <source>
        <dbReference type="Proteomes" id="UP001469553"/>
    </source>
</evidence>
<organism evidence="2 3">
    <name type="scientific">Ameca splendens</name>
    <dbReference type="NCBI Taxonomy" id="208324"/>
    <lineage>
        <taxon>Eukaryota</taxon>
        <taxon>Metazoa</taxon>
        <taxon>Chordata</taxon>
        <taxon>Craniata</taxon>
        <taxon>Vertebrata</taxon>
        <taxon>Euteleostomi</taxon>
        <taxon>Actinopterygii</taxon>
        <taxon>Neopterygii</taxon>
        <taxon>Teleostei</taxon>
        <taxon>Neoteleostei</taxon>
        <taxon>Acanthomorphata</taxon>
        <taxon>Ovalentaria</taxon>
        <taxon>Atherinomorphae</taxon>
        <taxon>Cyprinodontiformes</taxon>
        <taxon>Goodeidae</taxon>
        <taxon>Ameca</taxon>
    </lineage>
</organism>
<keyword evidence="1" id="KW-0472">Membrane</keyword>
<gene>
    <name evidence="2" type="ORF">AMECASPLE_028346</name>
</gene>
<protein>
    <submittedName>
        <fullName evidence="2">Uncharacterized protein</fullName>
    </submittedName>
</protein>
<dbReference type="EMBL" id="JAHRIP010040729">
    <property type="protein sequence ID" value="MEQ2296822.1"/>
    <property type="molecule type" value="Genomic_DNA"/>
</dbReference>
<evidence type="ECO:0000256" key="1">
    <source>
        <dbReference type="SAM" id="Phobius"/>
    </source>
</evidence>
<sequence>MGMGIHGICVLGHVFVICVLIGGGEIHVVCIHSGVYRLTPGGCLAGPLPWQDLLRCSRVPAGPAGMLLQLPGASALWLWGWSPGLSSAFHLGGGRHDRGPPRGIEVLWMSVAPISSLFVFCPCYFFFFLSLQVLKQGAISYSL</sequence>
<feature type="transmembrane region" description="Helical" evidence="1">
    <location>
        <begin position="76"/>
        <end position="94"/>
    </location>
</feature>
<feature type="transmembrane region" description="Helical" evidence="1">
    <location>
        <begin position="7"/>
        <end position="29"/>
    </location>
</feature>
<feature type="transmembrane region" description="Helical" evidence="1">
    <location>
        <begin position="106"/>
        <end position="127"/>
    </location>
</feature>
<keyword evidence="3" id="KW-1185">Reference proteome</keyword>
<name>A0ABV0YTC3_9TELE</name>
<evidence type="ECO:0000313" key="2">
    <source>
        <dbReference type="EMBL" id="MEQ2296822.1"/>
    </source>
</evidence>